<protein>
    <submittedName>
        <fullName evidence="9">MFS transporter</fullName>
    </submittedName>
</protein>
<dbReference type="PANTHER" id="PTHR42718">
    <property type="entry name" value="MAJOR FACILITATOR SUPERFAMILY MULTIDRUG TRANSPORTER MFSC"/>
    <property type="match status" value="1"/>
</dbReference>
<keyword evidence="4 7" id="KW-1133">Transmembrane helix</keyword>
<evidence type="ECO:0000256" key="1">
    <source>
        <dbReference type="ARBA" id="ARBA00004651"/>
    </source>
</evidence>
<gene>
    <name evidence="9" type="ORF">ACFW88_15665</name>
</gene>
<dbReference type="Pfam" id="PF07690">
    <property type="entry name" value="MFS_1"/>
    <property type="match status" value="1"/>
</dbReference>
<keyword evidence="5 7" id="KW-0472">Membrane</keyword>
<feature type="domain" description="Major facilitator superfamily (MFS) profile" evidence="8">
    <location>
        <begin position="15"/>
        <end position="508"/>
    </location>
</feature>
<evidence type="ECO:0000259" key="8">
    <source>
        <dbReference type="PROSITE" id="PS50850"/>
    </source>
</evidence>
<keyword evidence="3 7" id="KW-0812">Transmembrane</keyword>
<dbReference type="Gene3D" id="1.20.1250.20">
    <property type="entry name" value="MFS general substrate transporter like domains"/>
    <property type="match status" value="1"/>
</dbReference>
<feature type="transmembrane region" description="Helical" evidence="7">
    <location>
        <begin position="167"/>
        <end position="188"/>
    </location>
</feature>
<feature type="transmembrane region" description="Helical" evidence="7">
    <location>
        <begin position="301"/>
        <end position="321"/>
    </location>
</feature>
<dbReference type="PROSITE" id="PS50850">
    <property type="entry name" value="MFS"/>
    <property type="match status" value="1"/>
</dbReference>
<feature type="transmembrane region" description="Helical" evidence="7">
    <location>
        <begin position="81"/>
        <end position="100"/>
    </location>
</feature>
<sequence length="515" mass="53364">MPTAPTKSTARNLPVVLGPALAFTVTVVDPLVLSLNLSEVSHALHVPSNLVGLLTGAATLVVAAAVLAAGNLADAFGLKRLLMSGLVVVSVANLLSTLAPGYGFLLAMRFLDGLGLTCLLGVSLALLKVSVTPEKRPAALGVFMAIEMLLCGVTPAFAGWLVQVAGWRSMFLIAPLLCVLSLWLTARYVPRPPAQERRRLDVAAVVLVGLALLSLVVGMAAAQNGVTRPQTWVPLLISLTAAVGFVLHERRAPEPAVDLALFRVPAFSVALAAALALNFLGTGFSFSLGQFGAAVLSLPPQAIGLLFLPGTGLVAGSVILAGHLMGRYTPRPVMVTGLLVLTASALVMAGTAGPTMALWLLLLATWLCNLGVTITSTSVSETVLAHAPQGRSGTVASMQSASCMTGAALGPTVYVLLLNFFFHREWLADAATRNLSVPRATQAVDAVRSQLAVSPPGTAVYDPNLLRQAAGLDLGLDFSNGLRLTMLTVSLLPLLLAVAAHFLMPGPASVRRSAE</sequence>
<proteinExistence type="predicted"/>
<evidence type="ECO:0000256" key="6">
    <source>
        <dbReference type="ARBA" id="ARBA00023251"/>
    </source>
</evidence>
<feature type="transmembrane region" description="Helical" evidence="7">
    <location>
        <begin position="484"/>
        <end position="504"/>
    </location>
</feature>
<feature type="transmembrane region" description="Helical" evidence="7">
    <location>
        <begin position="401"/>
        <end position="422"/>
    </location>
</feature>
<evidence type="ECO:0000313" key="9">
    <source>
        <dbReference type="EMBL" id="MFE1751949.1"/>
    </source>
</evidence>
<comment type="caution">
    <text evidence="9">The sequence shown here is derived from an EMBL/GenBank/DDBJ whole genome shotgun (WGS) entry which is preliminary data.</text>
</comment>
<comment type="subcellular location">
    <subcellularLocation>
        <location evidence="1">Cell membrane</location>
        <topology evidence="1">Multi-pass membrane protein</topology>
    </subcellularLocation>
</comment>
<reference evidence="9 10" key="1">
    <citation type="submission" date="2024-09" db="EMBL/GenBank/DDBJ databases">
        <title>The Natural Products Discovery Center: Release of the First 8490 Sequenced Strains for Exploring Actinobacteria Biosynthetic Diversity.</title>
        <authorList>
            <person name="Kalkreuter E."/>
            <person name="Kautsar S.A."/>
            <person name="Yang D."/>
            <person name="Bader C.D."/>
            <person name="Teijaro C.N."/>
            <person name="Fluegel L."/>
            <person name="Davis C.M."/>
            <person name="Simpson J.R."/>
            <person name="Lauterbach L."/>
            <person name="Steele A.D."/>
            <person name="Gui C."/>
            <person name="Meng S."/>
            <person name="Li G."/>
            <person name="Viehrig K."/>
            <person name="Ye F."/>
            <person name="Su P."/>
            <person name="Kiefer A.F."/>
            <person name="Nichols A."/>
            <person name="Cepeda A.J."/>
            <person name="Yan W."/>
            <person name="Fan B."/>
            <person name="Jiang Y."/>
            <person name="Adhikari A."/>
            <person name="Zheng C.-J."/>
            <person name="Schuster L."/>
            <person name="Cowan T.M."/>
            <person name="Smanski M.J."/>
            <person name="Chevrette M.G."/>
            <person name="De Carvalho L.P.S."/>
            <person name="Shen B."/>
        </authorList>
    </citation>
    <scope>NUCLEOTIDE SEQUENCE [LARGE SCALE GENOMIC DNA]</scope>
    <source>
        <strain evidence="9 10">NPDC059500</strain>
    </source>
</reference>
<dbReference type="Gene3D" id="1.20.1720.10">
    <property type="entry name" value="Multidrug resistance protein D"/>
    <property type="match status" value="1"/>
</dbReference>
<feature type="transmembrane region" description="Helical" evidence="7">
    <location>
        <begin position="333"/>
        <end position="352"/>
    </location>
</feature>
<feature type="transmembrane region" description="Helical" evidence="7">
    <location>
        <begin position="260"/>
        <end position="281"/>
    </location>
</feature>
<dbReference type="PANTHER" id="PTHR42718:SF9">
    <property type="entry name" value="MAJOR FACILITATOR SUPERFAMILY MULTIDRUG TRANSPORTER MFSC"/>
    <property type="match status" value="1"/>
</dbReference>
<evidence type="ECO:0000313" key="10">
    <source>
        <dbReference type="Proteomes" id="UP001599756"/>
    </source>
</evidence>
<feature type="transmembrane region" description="Helical" evidence="7">
    <location>
        <begin position="106"/>
        <end position="127"/>
    </location>
</feature>
<dbReference type="RefSeq" id="WP_381806027.1">
    <property type="nucleotide sequence ID" value="NZ_JBHYTS010000021.1"/>
</dbReference>
<keyword evidence="10" id="KW-1185">Reference proteome</keyword>
<evidence type="ECO:0000256" key="4">
    <source>
        <dbReference type="ARBA" id="ARBA00022989"/>
    </source>
</evidence>
<dbReference type="EMBL" id="JBHYTS010000021">
    <property type="protein sequence ID" value="MFE1751949.1"/>
    <property type="molecule type" value="Genomic_DNA"/>
</dbReference>
<feature type="transmembrane region" description="Helical" evidence="7">
    <location>
        <begin position="139"/>
        <end position="161"/>
    </location>
</feature>
<evidence type="ECO:0000256" key="5">
    <source>
        <dbReference type="ARBA" id="ARBA00023136"/>
    </source>
</evidence>
<dbReference type="SUPFAM" id="SSF103473">
    <property type="entry name" value="MFS general substrate transporter"/>
    <property type="match status" value="1"/>
</dbReference>
<name>A0ABW6H5Q4_9ACTN</name>
<dbReference type="InterPro" id="IPR020846">
    <property type="entry name" value="MFS_dom"/>
</dbReference>
<evidence type="ECO:0000256" key="7">
    <source>
        <dbReference type="SAM" id="Phobius"/>
    </source>
</evidence>
<evidence type="ECO:0000256" key="2">
    <source>
        <dbReference type="ARBA" id="ARBA00022448"/>
    </source>
</evidence>
<keyword evidence="2" id="KW-0813">Transport</keyword>
<feature type="transmembrane region" description="Helical" evidence="7">
    <location>
        <begin position="50"/>
        <end position="69"/>
    </location>
</feature>
<organism evidence="9 10">
    <name type="scientific">Streptomyces anandii</name>
    <dbReference type="NCBI Taxonomy" id="285454"/>
    <lineage>
        <taxon>Bacteria</taxon>
        <taxon>Bacillati</taxon>
        <taxon>Actinomycetota</taxon>
        <taxon>Actinomycetes</taxon>
        <taxon>Kitasatosporales</taxon>
        <taxon>Streptomycetaceae</taxon>
        <taxon>Streptomyces</taxon>
    </lineage>
</organism>
<feature type="transmembrane region" description="Helical" evidence="7">
    <location>
        <begin position="232"/>
        <end position="248"/>
    </location>
</feature>
<feature type="transmembrane region" description="Helical" evidence="7">
    <location>
        <begin position="358"/>
        <end position="380"/>
    </location>
</feature>
<feature type="transmembrane region" description="Helical" evidence="7">
    <location>
        <begin position="200"/>
        <end position="220"/>
    </location>
</feature>
<keyword evidence="6" id="KW-0046">Antibiotic resistance</keyword>
<accession>A0ABW6H5Q4</accession>
<evidence type="ECO:0000256" key="3">
    <source>
        <dbReference type="ARBA" id="ARBA00022692"/>
    </source>
</evidence>
<dbReference type="InterPro" id="IPR011701">
    <property type="entry name" value="MFS"/>
</dbReference>
<dbReference type="Proteomes" id="UP001599756">
    <property type="component" value="Unassembled WGS sequence"/>
</dbReference>
<dbReference type="InterPro" id="IPR036259">
    <property type="entry name" value="MFS_trans_sf"/>
</dbReference>